<evidence type="ECO:0000259" key="14">
    <source>
        <dbReference type="Pfam" id="PF07715"/>
    </source>
</evidence>
<feature type="domain" description="TonB-dependent receptor-like beta-barrel" evidence="13">
    <location>
        <begin position="391"/>
        <end position="867"/>
    </location>
</feature>
<feature type="domain" description="TonB-dependent receptor plug" evidence="14">
    <location>
        <begin position="57"/>
        <end position="163"/>
    </location>
</feature>
<protein>
    <submittedName>
        <fullName evidence="15">TonB-dependent receptor</fullName>
    </submittedName>
</protein>
<proteinExistence type="inferred from homology"/>
<comment type="subcellular location">
    <subcellularLocation>
        <location evidence="1 10">Cell outer membrane</location>
        <topology evidence="1 10">Multi-pass membrane protein</topology>
    </subcellularLocation>
</comment>
<organism evidence="15 16">
    <name type="scientific">Duganella guangzhouensis</name>
    <dbReference type="NCBI Taxonomy" id="2666084"/>
    <lineage>
        <taxon>Bacteria</taxon>
        <taxon>Pseudomonadati</taxon>
        <taxon>Pseudomonadota</taxon>
        <taxon>Betaproteobacteria</taxon>
        <taxon>Burkholderiales</taxon>
        <taxon>Oxalobacteraceae</taxon>
        <taxon>Telluria group</taxon>
        <taxon>Duganella</taxon>
    </lineage>
</organism>
<keyword evidence="16" id="KW-1185">Reference proteome</keyword>
<dbReference type="PANTHER" id="PTHR47234:SF2">
    <property type="entry name" value="TONB-DEPENDENT RECEPTOR"/>
    <property type="match status" value="1"/>
</dbReference>
<comment type="similarity">
    <text evidence="2 10 11">Belongs to the TonB-dependent receptor family.</text>
</comment>
<evidence type="ECO:0000256" key="3">
    <source>
        <dbReference type="ARBA" id="ARBA00022448"/>
    </source>
</evidence>
<evidence type="ECO:0000256" key="4">
    <source>
        <dbReference type="ARBA" id="ARBA00022452"/>
    </source>
</evidence>
<dbReference type="Pfam" id="PF00593">
    <property type="entry name" value="TonB_dep_Rec_b-barrel"/>
    <property type="match status" value="1"/>
</dbReference>
<evidence type="ECO:0000256" key="12">
    <source>
        <dbReference type="SAM" id="SignalP"/>
    </source>
</evidence>
<name>A0A6I2KZN9_9BURK</name>
<dbReference type="InterPro" id="IPR039426">
    <property type="entry name" value="TonB-dep_rcpt-like"/>
</dbReference>
<sequence>MKSEHSVQNRSAQPRLLLTAIALAVVTLANQASAQTDDANMTRVEVTGSSIKRVANEASLPVTSVKAEDLVKQGMTTLADFMMALPQSASLAPSNAGSGTNINLRGLGVNRTLVLLNGRRMANEAIADGYANLDVIPLSAIARVEILRDGASSIYGSDAIGGVVNFITKTSFEGTQITAQAVQPEKKGGGDEQRISATWGKGNLERDGWSFYATIDAHQRSRLAASDRAYLSSAAVLTALGRAPTLGTGGNATPANFTTATNKTARNPYAGTCDAPYSIVGQKGTCVLDANEYGTALYANQQVTFYTRGAYKFSEDHIVTVDYARGQEYILGTKNPTNALAVNGVSATVPSTSKWYPGNSGGVPAVAGLTGEPLTVTWAVADGGLATTKDVQVNQRLALSDEGVIAGWDYKAGLVIGISNRDNYYYSGYYKGQGLIDGLASGVLNPFGTQDAAGSAYLDTISVDGQKNRTSKSTYKGVDLTISRALAELPGGSLAVAVGADVHRDTTEDTKLPITSLVTYAGTSPSHGEGARNVSALFTEINAPVTKSLELNAAVRADHFSDFGTTVNPKISFRWEASKALMFRGSANTGFRAPTLFDAYGYRLPGATTTTSAKWDDPVLCPGGTPGVAGTGTALPGYVASTVCNTTLPKQTGSNANLKPEKSKGYTLGVVMEPIKNSMISLDYWNIKMKDMLANLPEQVYFLDPVKYASYFVRNADGTIAYINNTTMNLGGQRAAGIDVSASYAFPRTAYGDFKVYLDGTYLTQFDNQLYDGSAFVSNIGQFGLASNGTTSSFPIITYRWKHTARLNWAKGNWNSTLTMNYNSKYTDQNLVAQQYWRNINSYKLWNLTTTYNGWKNIQVTGGITNLFNAPPPATNSSLYSYGYLSSAGSPIGRAYNVRVTYNF</sequence>
<dbReference type="GO" id="GO:0009279">
    <property type="term" value="C:cell outer membrane"/>
    <property type="evidence" value="ECO:0007669"/>
    <property type="project" value="UniProtKB-SubCell"/>
</dbReference>
<evidence type="ECO:0000313" key="16">
    <source>
        <dbReference type="Proteomes" id="UP000433309"/>
    </source>
</evidence>
<keyword evidence="6 11" id="KW-0798">TonB box</keyword>
<evidence type="ECO:0000256" key="10">
    <source>
        <dbReference type="PROSITE-ProRule" id="PRU01360"/>
    </source>
</evidence>
<keyword evidence="5 10" id="KW-0812">Transmembrane</keyword>
<keyword evidence="4 10" id="KW-1134">Transmembrane beta strand</keyword>
<evidence type="ECO:0000256" key="7">
    <source>
        <dbReference type="ARBA" id="ARBA00023136"/>
    </source>
</evidence>
<evidence type="ECO:0000259" key="13">
    <source>
        <dbReference type="Pfam" id="PF00593"/>
    </source>
</evidence>
<evidence type="ECO:0000256" key="5">
    <source>
        <dbReference type="ARBA" id="ARBA00022692"/>
    </source>
</evidence>
<dbReference type="RefSeq" id="WP_154378263.1">
    <property type="nucleotide sequence ID" value="NZ_WKJK01000008.1"/>
</dbReference>
<dbReference type="CDD" id="cd01347">
    <property type="entry name" value="ligand_gated_channel"/>
    <property type="match status" value="1"/>
</dbReference>
<evidence type="ECO:0000256" key="8">
    <source>
        <dbReference type="ARBA" id="ARBA00023170"/>
    </source>
</evidence>
<evidence type="ECO:0000313" key="15">
    <source>
        <dbReference type="EMBL" id="MRW91655.1"/>
    </source>
</evidence>
<dbReference type="InterPro" id="IPR037066">
    <property type="entry name" value="Plug_dom_sf"/>
</dbReference>
<evidence type="ECO:0000256" key="1">
    <source>
        <dbReference type="ARBA" id="ARBA00004571"/>
    </source>
</evidence>
<dbReference type="InterPro" id="IPR000531">
    <property type="entry name" value="Beta-barrel_TonB"/>
</dbReference>
<evidence type="ECO:0000256" key="9">
    <source>
        <dbReference type="ARBA" id="ARBA00023237"/>
    </source>
</evidence>
<keyword evidence="8 15" id="KW-0675">Receptor</keyword>
<comment type="caution">
    <text evidence="15">The sequence shown here is derived from an EMBL/GenBank/DDBJ whole genome shotgun (WGS) entry which is preliminary data.</text>
</comment>
<dbReference type="SUPFAM" id="SSF56935">
    <property type="entry name" value="Porins"/>
    <property type="match status" value="1"/>
</dbReference>
<feature type="signal peptide" evidence="12">
    <location>
        <begin position="1"/>
        <end position="34"/>
    </location>
</feature>
<dbReference type="Gene3D" id="2.170.130.10">
    <property type="entry name" value="TonB-dependent receptor, plug domain"/>
    <property type="match status" value="1"/>
</dbReference>
<dbReference type="InterPro" id="IPR012910">
    <property type="entry name" value="Plug_dom"/>
</dbReference>
<gene>
    <name evidence="15" type="ORF">GJ699_16810</name>
</gene>
<keyword evidence="9 10" id="KW-0998">Cell outer membrane</keyword>
<keyword evidence="7 10" id="KW-0472">Membrane</keyword>
<dbReference type="AlphaFoldDB" id="A0A6I2KZN9"/>
<dbReference type="PANTHER" id="PTHR47234">
    <property type="match status" value="1"/>
</dbReference>
<evidence type="ECO:0000256" key="2">
    <source>
        <dbReference type="ARBA" id="ARBA00009810"/>
    </source>
</evidence>
<dbReference type="InterPro" id="IPR036942">
    <property type="entry name" value="Beta-barrel_TonB_sf"/>
</dbReference>
<dbReference type="EMBL" id="WKJK01000008">
    <property type="protein sequence ID" value="MRW91655.1"/>
    <property type="molecule type" value="Genomic_DNA"/>
</dbReference>
<feature type="chain" id="PRO_5026128918" evidence="12">
    <location>
        <begin position="35"/>
        <end position="904"/>
    </location>
</feature>
<dbReference type="Gene3D" id="2.40.170.20">
    <property type="entry name" value="TonB-dependent receptor, beta-barrel domain"/>
    <property type="match status" value="1"/>
</dbReference>
<evidence type="ECO:0000256" key="11">
    <source>
        <dbReference type="RuleBase" id="RU003357"/>
    </source>
</evidence>
<reference evidence="15 16" key="1">
    <citation type="submission" date="2019-11" db="EMBL/GenBank/DDBJ databases">
        <title>Novel species isolated from a subtropical stream in China.</title>
        <authorList>
            <person name="Lu H."/>
        </authorList>
    </citation>
    <scope>NUCLEOTIDE SEQUENCE [LARGE SCALE GENOMIC DNA]</scope>
    <source>
        <strain evidence="15 16">FT80W</strain>
    </source>
</reference>
<keyword evidence="3 10" id="KW-0813">Transport</keyword>
<dbReference type="Proteomes" id="UP000433309">
    <property type="component" value="Unassembled WGS sequence"/>
</dbReference>
<keyword evidence="12" id="KW-0732">Signal</keyword>
<dbReference type="PROSITE" id="PS52016">
    <property type="entry name" value="TONB_DEPENDENT_REC_3"/>
    <property type="match status" value="1"/>
</dbReference>
<dbReference type="Pfam" id="PF07715">
    <property type="entry name" value="Plug"/>
    <property type="match status" value="1"/>
</dbReference>
<accession>A0A6I2KZN9</accession>
<evidence type="ECO:0000256" key="6">
    <source>
        <dbReference type="ARBA" id="ARBA00023077"/>
    </source>
</evidence>